<dbReference type="InterPro" id="IPR000566">
    <property type="entry name" value="Lipocln_cytosolic_FA-bd_dom"/>
</dbReference>
<dbReference type="CDD" id="cd19438">
    <property type="entry name" value="lipocalin_Blc-like"/>
    <property type="match status" value="1"/>
</dbReference>
<comment type="caution">
    <text evidence="5">The sequence shown here is derived from an EMBL/GenBank/DDBJ whole genome shotgun (WGS) entry which is preliminary data.</text>
</comment>
<accession>A0A831LSE0</accession>
<dbReference type="InterPro" id="IPR012674">
    <property type="entry name" value="Calycin"/>
</dbReference>
<dbReference type="PRINTS" id="PR01171">
    <property type="entry name" value="BCTLIPOCALIN"/>
</dbReference>
<evidence type="ECO:0000313" key="5">
    <source>
        <dbReference type="EMBL" id="HDR51932.1"/>
    </source>
</evidence>
<dbReference type="Proteomes" id="UP000886047">
    <property type="component" value="Unassembled WGS sequence"/>
</dbReference>
<dbReference type="EMBL" id="DSDK01000540">
    <property type="protein sequence ID" value="HDR51932.1"/>
    <property type="molecule type" value="Genomic_DNA"/>
</dbReference>
<feature type="lipid moiety-binding region" description="N-palmitoyl cysteine" evidence="3">
    <location>
        <position position="21"/>
    </location>
</feature>
<organism evidence="5">
    <name type="scientific">Mariniphaga anaerophila</name>
    <dbReference type="NCBI Taxonomy" id="1484053"/>
    <lineage>
        <taxon>Bacteria</taxon>
        <taxon>Pseudomonadati</taxon>
        <taxon>Bacteroidota</taxon>
        <taxon>Bacteroidia</taxon>
        <taxon>Marinilabiliales</taxon>
        <taxon>Prolixibacteraceae</taxon>
        <taxon>Mariniphaga</taxon>
    </lineage>
</organism>
<dbReference type="SUPFAM" id="SSF50814">
    <property type="entry name" value="Lipocalins"/>
    <property type="match status" value="1"/>
</dbReference>
<dbReference type="AlphaFoldDB" id="A0A831LSE0"/>
<feature type="lipid moiety-binding region" description="S-diacylglycerol cysteine" evidence="3">
    <location>
        <position position="21"/>
    </location>
</feature>
<dbReference type="InterPro" id="IPR002446">
    <property type="entry name" value="Lipocalin_bac"/>
</dbReference>
<sequence>MRNFWVILAVITAFSGINTGCKTTQTAVNTSTISELDLDRYLGKWYEIARFDHSFERGLVGVTATYSYRDDGKIKVLNAGYKNSLDGKYSEAVGKAKQPKPDKEPGKLKVAFFWIFYADYLILELEEEYQWALIGSSSDKYLWILSRTPQLEQETLNYILKKAGERGYDTDKLIWVEQKK</sequence>
<dbReference type="InterPro" id="IPR047202">
    <property type="entry name" value="Lipocalin_Blc-like_dom"/>
</dbReference>
<feature type="domain" description="Lipocalin/cytosolic fatty-acid binding" evidence="4">
    <location>
        <begin position="36"/>
        <end position="178"/>
    </location>
</feature>
<dbReference type="Pfam" id="PF08212">
    <property type="entry name" value="Lipocalin_2"/>
    <property type="match status" value="1"/>
</dbReference>
<evidence type="ECO:0000256" key="2">
    <source>
        <dbReference type="PIRNR" id="PIRNR036893"/>
    </source>
</evidence>
<dbReference type="Gene3D" id="2.40.128.20">
    <property type="match status" value="1"/>
</dbReference>
<reference evidence="5" key="1">
    <citation type="journal article" date="2020" name="mSystems">
        <title>Genome- and Community-Level Interaction Insights into Carbon Utilization and Element Cycling Functions of Hydrothermarchaeota in Hydrothermal Sediment.</title>
        <authorList>
            <person name="Zhou Z."/>
            <person name="Liu Y."/>
            <person name="Xu W."/>
            <person name="Pan J."/>
            <person name="Luo Z.H."/>
            <person name="Li M."/>
        </authorList>
    </citation>
    <scope>NUCLEOTIDE SEQUENCE [LARGE SCALE GENOMIC DNA]</scope>
    <source>
        <strain evidence="5">SpSt-1217</strain>
    </source>
</reference>
<evidence type="ECO:0000256" key="1">
    <source>
        <dbReference type="ARBA" id="ARBA00006889"/>
    </source>
</evidence>
<keyword evidence="3" id="KW-0564">Palmitate</keyword>
<dbReference type="PANTHER" id="PTHR10612:SF34">
    <property type="entry name" value="APOLIPOPROTEIN D"/>
    <property type="match status" value="1"/>
</dbReference>
<dbReference type="PROSITE" id="PS00213">
    <property type="entry name" value="LIPOCALIN"/>
    <property type="match status" value="1"/>
</dbReference>
<proteinExistence type="inferred from homology"/>
<name>A0A831LSE0_9BACT</name>
<keyword evidence="3" id="KW-0449">Lipoprotein</keyword>
<gene>
    <name evidence="5" type="ORF">ENN90_10005</name>
</gene>
<dbReference type="InterPro" id="IPR022272">
    <property type="entry name" value="Lipocalin_CS"/>
</dbReference>
<evidence type="ECO:0000259" key="4">
    <source>
        <dbReference type="Pfam" id="PF08212"/>
    </source>
</evidence>
<dbReference type="PANTHER" id="PTHR10612">
    <property type="entry name" value="APOLIPOPROTEIN D"/>
    <property type="match status" value="1"/>
</dbReference>
<dbReference type="InterPro" id="IPR022271">
    <property type="entry name" value="Lipocalin_ApoD"/>
</dbReference>
<protein>
    <submittedName>
        <fullName evidence="5">Lipocalin</fullName>
    </submittedName>
</protein>
<comment type="similarity">
    <text evidence="1 2">Belongs to the calycin superfamily. Lipocalin family.</text>
</comment>
<evidence type="ECO:0000256" key="3">
    <source>
        <dbReference type="PIRSR" id="PIRSR036893-52"/>
    </source>
</evidence>
<dbReference type="PIRSF" id="PIRSF036893">
    <property type="entry name" value="Lipocalin_ApoD"/>
    <property type="match status" value="1"/>
</dbReference>
<dbReference type="GO" id="GO:0006950">
    <property type="term" value="P:response to stress"/>
    <property type="evidence" value="ECO:0007669"/>
    <property type="project" value="UniProtKB-ARBA"/>
</dbReference>